<accession>A0A4Q9PT30</accession>
<dbReference type="PANTHER" id="PTHR10622:SF10">
    <property type="entry name" value="HET DOMAIN-CONTAINING PROTEIN"/>
    <property type="match status" value="1"/>
</dbReference>
<reference evidence="2 3" key="1">
    <citation type="submission" date="2019-01" db="EMBL/GenBank/DDBJ databases">
        <title>Draft genome sequences of three monokaryotic isolates of the white-rot basidiomycete fungus Dichomitus squalens.</title>
        <authorList>
            <consortium name="DOE Joint Genome Institute"/>
            <person name="Lopez S.C."/>
            <person name="Andreopoulos B."/>
            <person name="Pangilinan J."/>
            <person name="Lipzen A."/>
            <person name="Riley R."/>
            <person name="Ahrendt S."/>
            <person name="Ng V."/>
            <person name="Barry K."/>
            <person name="Daum C."/>
            <person name="Grigoriev I.V."/>
            <person name="Hilden K.S."/>
            <person name="Makela M.R."/>
            <person name="de Vries R.P."/>
        </authorList>
    </citation>
    <scope>NUCLEOTIDE SEQUENCE [LARGE SCALE GENOMIC DNA]</scope>
    <source>
        <strain evidence="2 3">CBS 464.89</strain>
    </source>
</reference>
<feature type="non-terminal residue" evidence="2">
    <location>
        <position position="1"/>
    </location>
</feature>
<proteinExistence type="predicted"/>
<evidence type="ECO:0000313" key="2">
    <source>
        <dbReference type="EMBL" id="TBU57606.1"/>
    </source>
</evidence>
<evidence type="ECO:0008006" key="4">
    <source>
        <dbReference type="Google" id="ProtNLM"/>
    </source>
</evidence>
<dbReference type="AlphaFoldDB" id="A0A4Q9PT30"/>
<name>A0A4Q9PT30_9APHY</name>
<organism evidence="2 3">
    <name type="scientific">Dichomitus squalens</name>
    <dbReference type="NCBI Taxonomy" id="114155"/>
    <lineage>
        <taxon>Eukaryota</taxon>
        <taxon>Fungi</taxon>
        <taxon>Dikarya</taxon>
        <taxon>Basidiomycota</taxon>
        <taxon>Agaricomycotina</taxon>
        <taxon>Agaricomycetes</taxon>
        <taxon>Polyporales</taxon>
        <taxon>Polyporaceae</taxon>
        <taxon>Dichomitus</taxon>
    </lineage>
</organism>
<protein>
    <recommendedName>
        <fullName evidence="4">HET-domain-containing protein</fullName>
    </recommendedName>
</protein>
<evidence type="ECO:0000313" key="3">
    <source>
        <dbReference type="Proteomes" id="UP000292082"/>
    </source>
</evidence>
<keyword evidence="1" id="KW-0732">Signal</keyword>
<gene>
    <name evidence="2" type="ORF">BD310DRAFT_880558</name>
</gene>
<dbReference type="PANTHER" id="PTHR10622">
    <property type="entry name" value="HET DOMAIN-CONTAINING PROTEIN"/>
    <property type="match status" value="1"/>
</dbReference>
<keyword evidence="3" id="KW-1185">Reference proteome</keyword>
<dbReference type="STRING" id="114155.A0A4Q9PT30"/>
<feature type="chain" id="PRO_5020942511" description="HET-domain-containing protein" evidence="1">
    <location>
        <begin position="17"/>
        <end position="257"/>
    </location>
</feature>
<evidence type="ECO:0000256" key="1">
    <source>
        <dbReference type="SAM" id="SignalP"/>
    </source>
</evidence>
<sequence>MAVASFLLHLILGASGLGISLTAPSFTVNHAAHSRIRTIWRFANLYIFSSTGTPNSQFSLYHSSMRLLHTTTGHFVEVPDFTEAKYAILSHTWESSGEQTYQELKEIQKSYGPDGQPRAIPSPLSILPIHPRLLPHNNLRRQDEPDSPAREQVPAIWRDPRLSEKLSESINSMYIWHGDSDVCYAFLADVPPEDDIRANGSRFQTSRWFTRGWTLQELIAPRKLLFLSEDWREIGSKSYLSPLLHGFTGIDVDILLH</sequence>
<dbReference type="EMBL" id="ML145135">
    <property type="protein sequence ID" value="TBU57606.1"/>
    <property type="molecule type" value="Genomic_DNA"/>
</dbReference>
<feature type="signal peptide" evidence="1">
    <location>
        <begin position="1"/>
        <end position="16"/>
    </location>
</feature>
<dbReference type="Proteomes" id="UP000292082">
    <property type="component" value="Unassembled WGS sequence"/>
</dbReference>